<dbReference type="Proteomes" id="UP000053105">
    <property type="component" value="Unassembled WGS sequence"/>
</dbReference>
<keyword evidence="3" id="KW-1185">Reference proteome</keyword>
<dbReference type="CDD" id="cd22284">
    <property type="entry name" value="HD_CCDC61_N"/>
    <property type="match status" value="1"/>
</dbReference>
<name>A0A0M8ZT21_9HYME</name>
<evidence type="ECO:0000256" key="1">
    <source>
        <dbReference type="SAM" id="MobiDB-lite"/>
    </source>
</evidence>
<feature type="region of interest" description="Disordered" evidence="1">
    <location>
        <begin position="254"/>
        <end position="306"/>
    </location>
</feature>
<evidence type="ECO:0000313" key="2">
    <source>
        <dbReference type="EMBL" id="KOX70377.1"/>
    </source>
</evidence>
<organism evidence="2 3">
    <name type="scientific">Melipona quadrifasciata</name>
    <dbReference type="NCBI Taxonomy" id="166423"/>
    <lineage>
        <taxon>Eukaryota</taxon>
        <taxon>Metazoa</taxon>
        <taxon>Ecdysozoa</taxon>
        <taxon>Arthropoda</taxon>
        <taxon>Hexapoda</taxon>
        <taxon>Insecta</taxon>
        <taxon>Pterygota</taxon>
        <taxon>Neoptera</taxon>
        <taxon>Endopterygota</taxon>
        <taxon>Hymenoptera</taxon>
        <taxon>Apocrita</taxon>
        <taxon>Aculeata</taxon>
        <taxon>Apoidea</taxon>
        <taxon>Anthophila</taxon>
        <taxon>Apidae</taxon>
        <taxon>Melipona</taxon>
    </lineage>
</organism>
<gene>
    <name evidence="2" type="ORF">WN51_04780</name>
</gene>
<evidence type="ECO:0000313" key="3">
    <source>
        <dbReference type="Proteomes" id="UP000053105"/>
    </source>
</evidence>
<dbReference type="InterPro" id="IPR049733">
    <property type="entry name" value="CCDC61_N"/>
</dbReference>
<feature type="compositionally biased region" description="Low complexity" evidence="1">
    <location>
        <begin position="282"/>
        <end position="296"/>
    </location>
</feature>
<dbReference type="STRING" id="166423.A0A0M8ZT21"/>
<dbReference type="AlphaFoldDB" id="A0A0M8ZT21"/>
<feature type="compositionally biased region" description="Basic residues" evidence="1">
    <location>
        <begin position="267"/>
        <end position="281"/>
    </location>
</feature>
<sequence length="306" mass="34988">MNEVGPFLVTSYTFKSGKEYIVKTRVAAFKGHQRNLELTITDKHTAENWQSCYDAAFFLYFQDIENLTHKTGNYKHFDVFVAMLQSGLLKTSESIALDLLTFEDLELLRARKLERSSYSSLGNATNNRRYLILTYTVEFDRIHYPLPLEYCGLPSPTVLQTTIRKLQTELERLQSTGVHKDLQRRIEQLTIANKKLVQENRRLASGGKGLKYLLESIKSLENNVVKERTSFRTQIQRLKAENAALLLRVQQLTASANKKSGDDSPASKRRNRTPPCRRNRSRSSISSRNRTSSLSPGVHLLNQSST</sequence>
<dbReference type="OrthoDB" id="568137at2759"/>
<protein>
    <submittedName>
        <fullName evidence="2">Coiled-coil domain-containing protein 61</fullName>
    </submittedName>
</protein>
<dbReference type="EMBL" id="KQ435863">
    <property type="protein sequence ID" value="KOX70377.1"/>
    <property type="molecule type" value="Genomic_DNA"/>
</dbReference>
<accession>A0A0M8ZT21</accession>
<reference evidence="2 3" key="1">
    <citation type="submission" date="2015-07" db="EMBL/GenBank/DDBJ databases">
        <title>The genome of Melipona quadrifasciata.</title>
        <authorList>
            <person name="Pan H."/>
            <person name="Kapheim K."/>
        </authorList>
    </citation>
    <scope>NUCLEOTIDE SEQUENCE [LARGE SCALE GENOMIC DNA]</scope>
    <source>
        <strain evidence="2">0111107301</strain>
        <tissue evidence="2">Whole body</tissue>
    </source>
</reference>
<proteinExistence type="predicted"/>